<protein>
    <recommendedName>
        <fullName evidence="3">DUF1845 domain-containing protein</fullName>
    </recommendedName>
</protein>
<proteinExistence type="predicted"/>
<evidence type="ECO:0000313" key="2">
    <source>
        <dbReference type="Proteomes" id="UP001320843"/>
    </source>
</evidence>
<sequence>MKIKLRSNEAIRLAERGFASAQESLYNMIVVLPRHQNEDQDAIRNTEAQLDLLFEGLAKDIRADLMRVREKAKQAGIVLADDNYAPLEATVDLYTKQAIQLWNILCDYDEMSALTFALMFASQMTNTERVRLYSNWRNRLSRFIRSLKYQYLQLRSRGALGDVEEPAGNVSEEALSHELDRLDEAAAAAEAGAEGV</sequence>
<dbReference type="EMBL" id="JANFWR010000010">
    <property type="protein sequence ID" value="MCW0399217.1"/>
    <property type="molecule type" value="Genomic_DNA"/>
</dbReference>
<accession>A0ABT3DUZ8</accession>
<evidence type="ECO:0008006" key="3">
    <source>
        <dbReference type="Google" id="ProtNLM"/>
    </source>
</evidence>
<keyword evidence="2" id="KW-1185">Reference proteome</keyword>
<evidence type="ECO:0000313" key="1">
    <source>
        <dbReference type="EMBL" id="MCW0399217.1"/>
    </source>
</evidence>
<organism evidence="1 2">
    <name type="scientific">Xanthomonas sacchari</name>
    <dbReference type="NCBI Taxonomy" id="56458"/>
    <lineage>
        <taxon>Bacteria</taxon>
        <taxon>Pseudomonadati</taxon>
        <taxon>Pseudomonadota</taxon>
        <taxon>Gammaproteobacteria</taxon>
        <taxon>Lysobacterales</taxon>
        <taxon>Lysobacteraceae</taxon>
        <taxon>Xanthomonas</taxon>
    </lineage>
</organism>
<gene>
    <name evidence="1" type="ORF">NB700_001773</name>
</gene>
<dbReference type="Proteomes" id="UP001320843">
    <property type="component" value="Unassembled WGS sequence"/>
</dbReference>
<comment type="caution">
    <text evidence="1">The sequence shown here is derived from an EMBL/GenBank/DDBJ whole genome shotgun (WGS) entry which is preliminary data.</text>
</comment>
<name>A0ABT3DUZ8_9XANT</name>
<reference evidence="1 2" key="1">
    <citation type="submission" date="2022-06" db="EMBL/GenBank/DDBJ databases">
        <title>Dynamics of rice microbiomes reveals core vertical transmitted seed endophytes.</title>
        <authorList>
            <person name="Liao K."/>
            <person name="Zhang X."/>
        </authorList>
    </citation>
    <scope>NUCLEOTIDE SEQUENCE [LARGE SCALE GENOMIC DNA]</scope>
    <source>
        <strain evidence="1 2">YT10-10-1</strain>
    </source>
</reference>